<dbReference type="EMBL" id="KB908526">
    <property type="protein sequence ID" value="EOA88914.1"/>
    <property type="molecule type" value="Genomic_DNA"/>
</dbReference>
<reference evidence="2 3" key="1">
    <citation type="journal article" date="2012" name="PLoS Pathog.">
        <title>Diverse lifestyles and strategies of plant pathogenesis encoded in the genomes of eighteen Dothideomycetes fungi.</title>
        <authorList>
            <person name="Ohm R.A."/>
            <person name="Feau N."/>
            <person name="Henrissat B."/>
            <person name="Schoch C.L."/>
            <person name="Horwitz B.A."/>
            <person name="Barry K.W."/>
            <person name="Condon B.J."/>
            <person name="Copeland A.C."/>
            <person name="Dhillon B."/>
            <person name="Glaser F."/>
            <person name="Hesse C.N."/>
            <person name="Kosti I."/>
            <person name="LaButti K."/>
            <person name="Lindquist E.A."/>
            <person name="Lucas S."/>
            <person name="Salamov A.A."/>
            <person name="Bradshaw R.E."/>
            <person name="Ciuffetti L."/>
            <person name="Hamelin R.C."/>
            <person name="Kema G.H.J."/>
            <person name="Lawrence C."/>
            <person name="Scott J.A."/>
            <person name="Spatafora J.W."/>
            <person name="Turgeon B.G."/>
            <person name="de Wit P.J.G.M."/>
            <person name="Zhong S."/>
            <person name="Goodwin S.B."/>
            <person name="Grigoriev I.V."/>
        </authorList>
    </citation>
    <scope>NUCLEOTIDE SEQUENCE [LARGE SCALE GENOMIC DNA]</scope>
    <source>
        <strain evidence="3">28A</strain>
    </source>
</reference>
<gene>
    <name evidence="2" type="ORF">SETTUDRAFT_38226</name>
</gene>
<dbReference type="PANTHER" id="PTHR42085:SF1">
    <property type="entry name" value="F-BOX DOMAIN-CONTAINING PROTEIN"/>
    <property type="match status" value="1"/>
</dbReference>
<dbReference type="PANTHER" id="PTHR42085">
    <property type="entry name" value="F-BOX DOMAIN-CONTAINING PROTEIN"/>
    <property type="match status" value="1"/>
</dbReference>
<sequence>MTHKQYSEPPCDAPFEANNHKPHNQFSSFLDLPAELRNSIYELVLHEGTFDVFPNQHSPKPQTLSLLSTCTQIRYEALPIFYSRNTFDFAFMVTHIPKFVRMGSSVYSLRSQ</sequence>
<dbReference type="Proteomes" id="UP000016935">
    <property type="component" value="Unassembled WGS sequence"/>
</dbReference>
<organism evidence="2 3">
    <name type="scientific">Exserohilum turcicum (strain 28A)</name>
    <name type="common">Northern leaf blight fungus</name>
    <name type="synonym">Setosphaeria turcica</name>
    <dbReference type="NCBI Taxonomy" id="671987"/>
    <lineage>
        <taxon>Eukaryota</taxon>
        <taxon>Fungi</taxon>
        <taxon>Dikarya</taxon>
        <taxon>Ascomycota</taxon>
        <taxon>Pezizomycotina</taxon>
        <taxon>Dothideomycetes</taxon>
        <taxon>Pleosporomycetidae</taxon>
        <taxon>Pleosporales</taxon>
        <taxon>Pleosporineae</taxon>
        <taxon>Pleosporaceae</taxon>
        <taxon>Exserohilum</taxon>
    </lineage>
</organism>
<dbReference type="RefSeq" id="XP_008023336.1">
    <property type="nucleotide sequence ID" value="XM_008025145.1"/>
</dbReference>
<dbReference type="HOGENOM" id="CLU_2147431_0_0_1"/>
<feature type="domain" description="2EXR" evidence="1">
    <location>
        <begin position="26"/>
        <end position="89"/>
    </location>
</feature>
<evidence type="ECO:0000313" key="3">
    <source>
        <dbReference type="Proteomes" id="UP000016935"/>
    </source>
</evidence>
<dbReference type="AlphaFoldDB" id="R0KI58"/>
<evidence type="ECO:0000313" key="2">
    <source>
        <dbReference type="EMBL" id="EOA88914.1"/>
    </source>
</evidence>
<keyword evidence="3" id="KW-1185">Reference proteome</keyword>
<name>R0KI58_EXST2</name>
<accession>R0KI58</accession>
<dbReference type="OrthoDB" id="3801356at2759"/>
<dbReference type="GeneID" id="19404337"/>
<dbReference type="InterPro" id="IPR045518">
    <property type="entry name" value="2EXR"/>
</dbReference>
<dbReference type="Pfam" id="PF20150">
    <property type="entry name" value="2EXR"/>
    <property type="match status" value="1"/>
</dbReference>
<evidence type="ECO:0000259" key="1">
    <source>
        <dbReference type="Pfam" id="PF20150"/>
    </source>
</evidence>
<proteinExistence type="predicted"/>
<dbReference type="InterPro" id="IPR038883">
    <property type="entry name" value="AN11006-like"/>
</dbReference>
<protein>
    <recommendedName>
        <fullName evidence="1">2EXR domain-containing protein</fullName>
    </recommendedName>
</protein>
<reference evidence="2 3" key="2">
    <citation type="journal article" date="2013" name="PLoS Genet.">
        <title>Comparative genome structure, secondary metabolite, and effector coding capacity across Cochliobolus pathogens.</title>
        <authorList>
            <person name="Condon B.J."/>
            <person name="Leng Y."/>
            <person name="Wu D."/>
            <person name="Bushley K.E."/>
            <person name="Ohm R.A."/>
            <person name="Otillar R."/>
            <person name="Martin J."/>
            <person name="Schackwitz W."/>
            <person name="Grimwood J."/>
            <person name="MohdZainudin N."/>
            <person name="Xue C."/>
            <person name="Wang R."/>
            <person name="Manning V.A."/>
            <person name="Dhillon B."/>
            <person name="Tu Z.J."/>
            <person name="Steffenson B.J."/>
            <person name="Salamov A."/>
            <person name="Sun H."/>
            <person name="Lowry S."/>
            <person name="LaButti K."/>
            <person name="Han J."/>
            <person name="Copeland A."/>
            <person name="Lindquist E."/>
            <person name="Barry K."/>
            <person name="Schmutz J."/>
            <person name="Baker S.E."/>
            <person name="Ciuffetti L.M."/>
            <person name="Grigoriev I.V."/>
            <person name="Zhong S."/>
            <person name="Turgeon B.G."/>
        </authorList>
    </citation>
    <scope>NUCLEOTIDE SEQUENCE [LARGE SCALE GENOMIC DNA]</scope>
    <source>
        <strain evidence="3">28A</strain>
    </source>
</reference>